<dbReference type="AlphaFoldDB" id="A0A915ZFU3"/>
<reference evidence="1" key="1">
    <citation type="submission" date="2020-05" db="EMBL/GenBank/DDBJ databases">
        <authorList>
            <person name="Rincon C."/>
            <person name="Sanders R I."/>
            <person name="Robbins C."/>
            <person name="Chaturvedi A."/>
        </authorList>
    </citation>
    <scope>NUCLEOTIDE SEQUENCE</scope>
    <source>
        <strain evidence="1">CHB12</strain>
    </source>
</reference>
<evidence type="ECO:0000313" key="1">
    <source>
        <dbReference type="EMBL" id="CAB5372711.1"/>
    </source>
</evidence>
<dbReference type="OrthoDB" id="10418729at2759"/>
<organism evidence="1 2">
    <name type="scientific">Rhizophagus irregularis</name>
    <dbReference type="NCBI Taxonomy" id="588596"/>
    <lineage>
        <taxon>Eukaryota</taxon>
        <taxon>Fungi</taxon>
        <taxon>Fungi incertae sedis</taxon>
        <taxon>Mucoromycota</taxon>
        <taxon>Glomeromycotina</taxon>
        <taxon>Glomeromycetes</taxon>
        <taxon>Glomerales</taxon>
        <taxon>Glomeraceae</taxon>
        <taxon>Rhizophagus</taxon>
    </lineage>
</organism>
<dbReference type="Proteomes" id="UP000684084">
    <property type="component" value="Unassembled WGS sequence"/>
</dbReference>
<gene>
    <name evidence="1" type="ORF">CHRIB12_LOCUS13693</name>
</gene>
<protein>
    <submittedName>
        <fullName evidence="1">Uncharacterized protein</fullName>
    </submittedName>
</protein>
<evidence type="ECO:0000313" key="2">
    <source>
        <dbReference type="Proteomes" id="UP000684084"/>
    </source>
</evidence>
<proteinExistence type="predicted"/>
<dbReference type="EMBL" id="CAGKOT010000031">
    <property type="protein sequence ID" value="CAB5372711.1"/>
    <property type="molecule type" value="Genomic_DNA"/>
</dbReference>
<comment type="caution">
    <text evidence="1">The sequence shown here is derived from an EMBL/GenBank/DDBJ whole genome shotgun (WGS) entry which is preliminary data.</text>
</comment>
<sequence>MKMKKDSPVETDQNGNYMQITRYYCNWGIIRGFFWPADEMHYYDLYMVGRIMEAGYAHSESTVLLCNTWDLVVSEGSGDVSLGHRQLGANG</sequence>
<accession>A0A915ZFU3</accession>
<name>A0A915ZFU3_9GLOM</name>